<sequence length="86" mass="9485">MQSTVQVPTGATQAKERLYTQLAGSFGRMNRALMQTSNLCELLQMDLRAMQIFVGTDASLFMTVAASFNDEPDGDEMLVEDSTKET</sequence>
<dbReference type="AlphaFoldDB" id="A0A6A4IB53"/>
<dbReference type="EMBL" id="ML769403">
    <property type="protein sequence ID" value="KAE9406307.1"/>
    <property type="molecule type" value="Genomic_DNA"/>
</dbReference>
<accession>A0A6A4IB53</accession>
<dbReference type="Proteomes" id="UP000799118">
    <property type="component" value="Unassembled WGS sequence"/>
</dbReference>
<protein>
    <submittedName>
        <fullName evidence="1">Uncharacterized protein</fullName>
    </submittedName>
</protein>
<evidence type="ECO:0000313" key="2">
    <source>
        <dbReference type="Proteomes" id="UP000799118"/>
    </source>
</evidence>
<organism evidence="1 2">
    <name type="scientific">Gymnopus androsaceus JB14</name>
    <dbReference type="NCBI Taxonomy" id="1447944"/>
    <lineage>
        <taxon>Eukaryota</taxon>
        <taxon>Fungi</taxon>
        <taxon>Dikarya</taxon>
        <taxon>Basidiomycota</taxon>
        <taxon>Agaricomycotina</taxon>
        <taxon>Agaricomycetes</taxon>
        <taxon>Agaricomycetidae</taxon>
        <taxon>Agaricales</taxon>
        <taxon>Marasmiineae</taxon>
        <taxon>Omphalotaceae</taxon>
        <taxon>Gymnopus</taxon>
    </lineage>
</organism>
<dbReference type="OrthoDB" id="3212378at2759"/>
<name>A0A6A4IB53_9AGAR</name>
<proteinExistence type="predicted"/>
<reference evidence="1" key="1">
    <citation type="journal article" date="2019" name="Environ. Microbiol.">
        <title>Fungal ecological strategies reflected in gene transcription - a case study of two litter decomposers.</title>
        <authorList>
            <person name="Barbi F."/>
            <person name="Kohler A."/>
            <person name="Barry K."/>
            <person name="Baskaran P."/>
            <person name="Daum C."/>
            <person name="Fauchery L."/>
            <person name="Ihrmark K."/>
            <person name="Kuo A."/>
            <person name="LaButti K."/>
            <person name="Lipzen A."/>
            <person name="Morin E."/>
            <person name="Grigoriev I.V."/>
            <person name="Henrissat B."/>
            <person name="Lindahl B."/>
            <person name="Martin F."/>
        </authorList>
    </citation>
    <scope>NUCLEOTIDE SEQUENCE</scope>
    <source>
        <strain evidence="1">JB14</strain>
    </source>
</reference>
<evidence type="ECO:0000313" key="1">
    <source>
        <dbReference type="EMBL" id="KAE9406307.1"/>
    </source>
</evidence>
<keyword evidence="2" id="KW-1185">Reference proteome</keyword>
<gene>
    <name evidence="1" type="ORF">BT96DRAFT_851941</name>
</gene>